<accession>A0A420WB24</accession>
<reference evidence="2 3" key="1">
    <citation type="submission" date="2018-10" db="EMBL/GenBank/DDBJ databases">
        <title>Comparative analysis of microorganisms from saline springs in Andes Mountain Range, Colombia.</title>
        <authorList>
            <person name="Rubin E."/>
        </authorList>
    </citation>
    <scope>NUCLEOTIDE SEQUENCE [LARGE SCALE GENOMIC DNA]</scope>
    <source>
        <strain evidence="2 3">USBA 36</strain>
    </source>
</reference>
<evidence type="ECO:0000256" key="1">
    <source>
        <dbReference type="SAM" id="MobiDB-lite"/>
    </source>
</evidence>
<evidence type="ECO:0000313" key="2">
    <source>
        <dbReference type="EMBL" id="RKQ68132.1"/>
    </source>
</evidence>
<comment type="caution">
    <text evidence="2">The sequence shown here is derived from an EMBL/GenBank/DDBJ whole genome shotgun (WGS) entry which is preliminary data.</text>
</comment>
<protein>
    <submittedName>
        <fullName evidence="2">Uncharacterized protein</fullName>
    </submittedName>
</protein>
<proteinExistence type="predicted"/>
<feature type="region of interest" description="Disordered" evidence="1">
    <location>
        <begin position="1"/>
        <end position="49"/>
    </location>
</feature>
<dbReference type="OrthoDB" id="7364346at2"/>
<name>A0A420WB24_9PROT</name>
<dbReference type="RefSeq" id="WP_008943864.1">
    <property type="nucleotide sequence ID" value="NZ_RBIG01000004.1"/>
</dbReference>
<evidence type="ECO:0000313" key="3">
    <source>
        <dbReference type="Proteomes" id="UP000277424"/>
    </source>
</evidence>
<gene>
    <name evidence="2" type="ORF">BCL74_3451</name>
</gene>
<sequence length="88" mass="9560">MAINPTGPRIGGQASGQAGNRIQRGQGAQPRPDALLEGPRERPQRRSILRTAIDDTEIGRQLARLGRLLAADEIDMDAPRGSYLNFLV</sequence>
<dbReference type="EMBL" id="RBIG01000004">
    <property type="protein sequence ID" value="RKQ68132.1"/>
    <property type="molecule type" value="Genomic_DNA"/>
</dbReference>
<organism evidence="2 3">
    <name type="scientific">Oceanibaculum indicum</name>
    <dbReference type="NCBI Taxonomy" id="526216"/>
    <lineage>
        <taxon>Bacteria</taxon>
        <taxon>Pseudomonadati</taxon>
        <taxon>Pseudomonadota</taxon>
        <taxon>Alphaproteobacteria</taxon>
        <taxon>Rhodospirillales</taxon>
        <taxon>Oceanibaculaceae</taxon>
        <taxon>Oceanibaculum</taxon>
    </lineage>
</organism>
<dbReference type="Proteomes" id="UP000277424">
    <property type="component" value="Unassembled WGS sequence"/>
</dbReference>
<dbReference type="AlphaFoldDB" id="A0A420WB24"/>